<dbReference type="SUPFAM" id="SSF51011">
    <property type="entry name" value="Glycosyl hydrolase domain"/>
    <property type="match status" value="1"/>
</dbReference>
<dbReference type="PRINTS" id="PR00740">
    <property type="entry name" value="GLHYDRLASE27"/>
</dbReference>
<proteinExistence type="inferred from homology"/>
<evidence type="ECO:0000256" key="4">
    <source>
        <dbReference type="ARBA" id="ARBA00023295"/>
    </source>
</evidence>
<protein>
    <recommendedName>
        <fullName evidence="5">Alpha-galactosidase</fullName>
        <ecNumber evidence="5">3.2.1.22</ecNumber>
    </recommendedName>
    <alternativeName>
        <fullName evidence="5">Melibiase</fullName>
    </alternativeName>
</protein>
<evidence type="ECO:0000256" key="5">
    <source>
        <dbReference type="RuleBase" id="RU361168"/>
    </source>
</evidence>
<feature type="signal peptide" evidence="6">
    <location>
        <begin position="1"/>
        <end position="23"/>
    </location>
</feature>
<dbReference type="Pfam" id="PF16499">
    <property type="entry name" value="Melibiase_2"/>
    <property type="match status" value="1"/>
</dbReference>
<keyword evidence="4 5" id="KW-0326">Glycosidase</keyword>
<dbReference type="InterPro" id="IPR001763">
    <property type="entry name" value="Rhodanese-like_dom"/>
</dbReference>
<evidence type="ECO:0000256" key="3">
    <source>
        <dbReference type="ARBA" id="ARBA00022801"/>
    </source>
</evidence>
<sequence>MKFLHISSLSLFLLSTITMGAMAQINQLDPPVMGWSSWNTYRIHINEALIKKQADAMVSQGLKEAGYLYVNVDDGFFGWRDENGKLQTHPERFPNGLKCVADYIHSKGLKAGIYSDAGSNTCGSIWDKDPNGVGVGLYGHEKQDADLFFNEWGFDFIKIDYCGAGQSLALEEQKRYTEIRQAIDAVCNRNISLNICRWAFPGTWAKDLARSWRISADITPKWESIKYIIGKNLYLSAYAGGGHYNDMDMLEIGRGLKPEEEEVHFGMWCIMSSPLLIGCDLTTIPKSSLELLKNRELIALNQDPLGLQAYVVQHKNGGYVLTKDMEQKRGKVRAVAFYNPSDTICSFSIPTTQLELGGKIKVRDLIKRQSVGTVTNKLVYELPPHSVKILRLEAEQRLEPTHYEAEWAYLPCYNDLATHPRNILYALLKDASGGMIVRYLGGQAENYAEWNEVYSEKGGRYKLHISYVPGADRKLEVEVNGKKTILKDLQTDDSKGMAIITLPVELKAGNNVIRMCSPYCWAPDIDCFTLEKDI</sequence>
<dbReference type="EC" id="3.2.1.22" evidence="5"/>
<accession>A0A413VL11</accession>
<evidence type="ECO:0000313" key="8">
    <source>
        <dbReference type="EMBL" id="RHB34290.1"/>
    </source>
</evidence>
<dbReference type="Gene3D" id="2.60.120.260">
    <property type="entry name" value="Galactose-binding domain-like"/>
    <property type="match status" value="1"/>
</dbReference>
<dbReference type="EMBL" id="QSGO01000010">
    <property type="protein sequence ID" value="RHB34290.1"/>
    <property type="molecule type" value="Genomic_DNA"/>
</dbReference>
<dbReference type="Gene3D" id="2.60.40.1180">
    <property type="entry name" value="Golgi alpha-mannosidase II"/>
    <property type="match status" value="1"/>
</dbReference>
<comment type="similarity">
    <text evidence="1 5">Belongs to the glycosyl hydrolase 27 family.</text>
</comment>
<dbReference type="Pfam" id="PF17801">
    <property type="entry name" value="Melibiase_C"/>
    <property type="match status" value="1"/>
</dbReference>
<organism evidence="8 9">
    <name type="scientific">Bacteroides nordii</name>
    <dbReference type="NCBI Taxonomy" id="291645"/>
    <lineage>
        <taxon>Bacteria</taxon>
        <taxon>Pseudomonadati</taxon>
        <taxon>Bacteroidota</taxon>
        <taxon>Bacteroidia</taxon>
        <taxon>Bacteroidales</taxon>
        <taxon>Bacteroidaceae</taxon>
        <taxon>Bacteroides</taxon>
    </lineage>
</organism>
<dbReference type="SUPFAM" id="SSF49785">
    <property type="entry name" value="Galactose-binding domain-like"/>
    <property type="match status" value="1"/>
</dbReference>
<dbReference type="InterPro" id="IPR008979">
    <property type="entry name" value="Galactose-bd-like_sf"/>
</dbReference>
<keyword evidence="3 5" id="KW-0378">Hydrolase</keyword>
<dbReference type="InterPro" id="IPR041233">
    <property type="entry name" value="Melibiase_C"/>
</dbReference>
<dbReference type="AlphaFoldDB" id="A0A413VL11"/>
<dbReference type="CDD" id="cd14792">
    <property type="entry name" value="GH27"/>
    <property type="match status" value="1"/>
</dbReference>
<dbReference type="GO" id="GO:0004557">
    <property type="term" value="F:alpha-galactosidase activity"/>
    <property type="evidence" value="ECO:0007669"/>
    <property type="project" value="UniProtKB-EC"/>
</dbReference>
<keyword evidence="5" id="KW-1015">Disulfide bond</keyword>
<comment type="catalytic activity">
    <reaction evidence="5">
        <text>Hydrolysis of terminal, non-reducing alpha-D-galactose residues in alpha-D-galactosides, including galactose oligosaccharides, galactomannans and galactolipids.</text>
        <dbReference type="EC" id="3.2.1.22"/>
    </reaction>
</comment>
<name>A0A413VL11_9BACE</name>
<dbReference type="PANTHER" id="PTHR11452">
    <property type="entry name" value="ALPHA-GALACTOSIDASE/ALPHA-N-ACETYLGALACTOSAMINIDASE"/>
    <property type="match status" value="1"/>
</dbReference>
<dbReference type="PROSITE" id="PS50206">
    <property type="entry name" value="RHODANESE_3"/>
    <property type="match status" value="1"/>
</dbReference>
<dbReference type="Gene3D" id="3.20.20.70">
    <property type="entry name" value="Aldolase class I"/>
    <property type="match status" value="1"/>
</dbReference>
<dbReference type="CDD" id="cd04081">
    <property type="entry name" value="CBM35_galactosidase-like"/>
    <property type="match status" value="1"/>
</dbReference>
<dbReference type="GO" id="GO:0005975">
    <property type="term" value="P:carbohydrate metabolic process"/>
    <property type="evidence" value="ECO:0007669"/>
    <property type="project" value="InterPro"/>
</dbReference>
<dbReference type="InterPro" id="IPR013785">
    <property type="entry name" value="Aldolase_TIM"/>
</dbReference>
<evidence type="ECO:0000256" key="6">
    <source>
        <dbReference type="SAM" id="SignalP"/>
    </source>
</evidence>
<evidence type="ECO:0000256" key="2">
    <source>
        <dbReference type="ARBA" id="ARBA00022729"/>
    </source>
</evidence>
<dbReference type="SUPFAM" id="SSF51445">
    <property type="entry name" value="(Trans)glycosidases"/>
    <property type="match status" value="1"/>
</dbReference>
<dbReference type="InterPro" id="IPR002241">
    <property type="entry name" value="Glyco_hydro_27"/>
</dbReference>
<dbReference type="Proteomes" id="UP000284379">
    <property type="component" value="Unassembled WGS sequence"/>
</dbReference>
<reference evidence="8 9" key="1">
    <citation type="submission" date="2018-08" db="EMBL/GenBank/DDBJ databases">
        <title>A genome reference for cultivated species of the human gut microbiota.</title>
        <authorList>
            <person name="Zou Y."/>
            <person name="Xue W."/>
            <person name="Luo G."/>
        </authorList>
    </citation>
    <scope>NUCLEOTIDE SEQUENCE [LARGE SCALE GENOMIC DNA]</scope>
    <source>
        <strain evidence="8 9">AM40-30BH</strain>
    </source>
</reference>
<dbReference type="PANTHER" id="PTHR11452:SF75">
    <property type="entry name" value="ALPHA-GALACTOSIDASE MEL1"/>
    <property type="match status" value="1"/>
</dbReference>
<evidence type="ECO:0000259" key="7">
    <source>
        <dbReference type="PROSITE" id="PS50206"/>
    </source>
</evidence>
<evidence type="ECO:0000256" key="1">
    <source>
        <dbReference type="ARBA" id="ARBA00009743"/>
    </source>
</evidence>
<dbReference type="InterPro" id="IPR013780">
    <property type="entry name" value="Glyco_hydro_b"/>
</dbReference>
<dbReference type="InterPro" id="IPR017853">
    <property type="entry name" value="GH"/>
</dbReference>
<gene>
    <name evidence="8" type="ORF">DW888_13545</name>
</gene>
<comment type="caution">
    <text evidence="8">The sequence shown here is derived from an EMBL/GenBank/DDBJ whole genome shotgun (WGS) entry which is preliminary data.</text>
</comment>
<feature type="chain" id="PRO_5019483084" description="Alpha-galactosidase" evidence="6">
    <location>
        <begin position="24"/>
        <end position="534"/>
    </location>
</feature>
<feature type="domain" description="Rhodanese" evidence="7">
    <location>
        <begin position="56"/>
        <end position="88"/>
    </location>
</feature>
<keyword evidence="2 6" id="KW-0732">Signal</keyword>
<evidence type="ECO:0000313" key="9">
    <source>
        <dbReference type="Proteomes" id="UP000284379"/>
    </source>
</evidence>